<evidence type="ECO:0000256" key="4">
    <source>
        <dbReference type="ARBA" id="ARBA00023088"/>
    </source>
</evidence>
<evidence type="ECO:0000256" key="3">
    <source>
        <dbReference type="ARBA" id="ARBA00022729"/>
    </source>
</evidence>
<dbReference type="EMBL" id="CACRTV010000034">
    <property type="protein sequence ID" value="VYU00009.1"/>
    <property type="molecule type" value="Genomic_DNA"/>
</dbReference>
<evidence type="ECO:0000256" key="5">
    <source>
        <dbReference type="SAM" id="Coils"/>
    </source>
</evidence>
<keyword evidence="4" id="KW-0572">Peptidoglycan-anchor</keyword>
<dbReference type="PROSITE" id="PS50847">
    <property type="entry name" value="GRAM_POS_ANCHORING"/>
    <property type="match status" value="1"/>
</dbReference>
<feature type="coiled-coil region" evidence="5">
    <location>
        <begin position="37"/>
        <end position="75"/>
    </location>
</feature>
<proteinExistence type="predicted"/>
<keyword evidence="6" id="KW-0812">Transmembrane</keyword>
<dbReference type="Gene3D" id="1.20.1270.70">
    <property type="entry name" value="Designed single chain three-helix bundle"/>
    <property type="match status" value="1"/>
</dbReference>
<keyword evidence="6" id="KW-1133">Transmembrane helix</keyword>
<gene>
    <name evidence="8" type="ORF">CPLFYP93_00014</name>
</gene>
<feature type="domain" description="Gram-positive cocci surface proteins LPxTG" evidence="7">
    <location>
        <begin position="82"/>
        <end position="116"/>
    </location>
</feature>
<evidence type="ECO:0000259" key="7">
    <source>
        <dbReference type="PROSITE" id="PS50847"/>
    </source>
</evidence>
<dbReference type="AlphaFoldDB" id="A0A6N3BBW6"/>
<dbReference type="Pfam" id="PF00746">
    <property type="entry name" value="Gram_pos_anchor"/>
    <property type="match status" value="1"/>
</dbReference>
<accession>A0A6N3BBW6</accession>
<protein>
    <submittedName>
        <fullName evidence="8">Putative Sugar-binding Domain protein</fullName>
    </submittedName>
</protein>
<keyword evidence="2" id="KW-0964">Secreted</keyword>
<feature type="transmembrane region" description="Helical" evidence="6">
    <location>
        <begin position="91"/>
        <end position="108"/>
    </location>
</feature>
<evidence type="ECO:0000256" key="1">
    <source>
        <dbReference type="ARBA" id="ARBA00022512"/>
    </source>
</evidence>
<keyword evidence="6" id="KW-0472">Membrane</keyword>
<dbReference type="InterPro" id="IPR019931">
    <property type="entry name" value="LPXTG_anchor"/>
</dbReference>
<keyword evidence="3" id="KW-0732">Signal</keyword>
<organism evidence="8">
    <name type="scientific">Clostridium paraputrificum</name>
    <dbReference type="NCBI Taxonomy" id="29363"/>
    <lineage>
        <taxon>Bacteria</taxon>
        <taxon>Bacillati</taxon>
        <taxon>Bacillota</taxon>
        <taxon>Clostridia</taxon>
        <taxon>Eubacteriales</taxon>
        <taxon>Clostridiaceae</taxon>
        <taxon>Clostridium</taxon>
    </lineage>
</organism>
<keyword evidence="1" id="KW-0134">Cell wall</keyword>
<keyword evidence="5" id="KW-0175">Coiled coil</keyword>
<dbReference type="Pfam" id="PF07554">
    <property type="entry name" value="FIVAR"/>
    <property type="match status" value="1"/>
</dbReference>
<reference evidence="8" key="1">
    <citation type="submission" date="2019-11" db="EMBL/GenBank/DDBJ databases">
        <authorList>
            <person name="Feng L."/>
        </authorList>
    </citation>
    <scope>NUCLEOTIDE SEQUENCE</scope>
    <source>
        <strain evidence="8">CParaputrificumLFYP93</strain>
    </source>
</reference>
<evidence type="ECO:0000256" key="6">
    <source>
        <dbReference type="SAM" id="Phobius"/>
    </source>
</evidence>
<name>A0A6N3BBW6_9CLOT</name>
<sequence length="116" mass="13508">MVNKSELENLYNENKDKEQGNYTDESWAVFVKALENAKKVLDNGEATQEEVNAAESELENTILELEEEINNDNSSETDKEDLPKTGEENNWVWFTIFTMFLSLVAILFKKRENVRR</sequence>
<dbReference type="NCBIfam" id="TIGR01167">
    <property type="entry name" value="LPXTG_anchor"/>
    <property type="match status" value="1"/>
</dbReference>
<evidence type="ECO:0000313" key="8">
    <source>
        <dbReference type="EMBL" id="VYU00009.1"/>
    </source>
</evidence>
<evidence type="ECO:0000256" key="2">
    <source>
        <dbReference type="ARBA" id="ARBA00022525"/>
    </source>
</evidence>